<dbReference type="EMBL" id="MGGW01000018">
    <property type="protein sequence ID" value="OGM54104.1"/>
    <property type="molecule type" value="Genomic_DNA"/>
</dbReference>
<proteinExistence type="predicted"/>
<dbReference type="AlphaFoldDB" id="A0A1F8AQT1"/>
<evidence type="ECO:0000313" key="1">
    <source>
        <dbReference type="EMBL" id="OGM54104.1"/>
    </source>
</evidence>
<sequence>MYIYFGLNNLRNRFFEWRNRTTESDFLLSPPVAPFELIKKFFKIFAFFLLVAFSDLFEPTVSEARRACTEKLSTIF</sequence>
<dbReference type="Proteomes" id="UP000178603">
    <property type="component" value="Unassembled WGS sequence"/>
</dbReference>
<accession>A0A1F8AQT1</accession>
<protein>
    <submittedName>
        <fullName evidence="1">Uncharacterized protein</fullName>
    </submittedName>
</protein>
<name>A0A1F8AQT1_9BACT</name>
<gene>
    <name evidence="1" type="ORF">A3E44_02790</name>
</gene>
<reference evidence="1 2" key="1">
    <citation type="journal article" date="2016" name="Nat. Commun.">
        <title>Thousands of microbial genomes shed light on interconnected biogeochemical processes in an aquifer system.</title>
        <authorList>
            <person name="Anantharaman K."/>
            <person name="Brown C.T."/>
            <person name="Hug L.A."/>
            <person name="Sharon I."/>
            <person name="Castelle C.J."/>
            <person name="Probst A.J."/>
            <person name="Thomas B.C."/>
            <person name="Singh A."/>
            <person name="Wilkins M.J."/>
            <person name="Karaoz U."/>
            <person name="Brodie E.L."/>
            <person name="Williams K.H."/>
            <person name="Hubbard S.S."/>
            <person name="Banfield J.F."/>
        </authorList>
    </citation>
    <scope>NUCLEOTIDE SEQUENCE [LARGE SCALE GENOMIC DNA]</scope>
</reference>
<evidence type="ECO:0000313" key="2">
    <source>
        <dbReference type="Proteomes" id="UP000178603"/>
    </source>
</evidence>
<organism evidence="1 2">
    <name type="scientific">Candidatus Woesebacteria bacterium RIFCSPHIGHO2_12_FULL_41_24</name>
    <dbReference type="NCBI Taxonomy" id="1802510"/>
    <lineage>
        <taxon>Bacteria</taxon>
        <taxon>Candidatus Woeseibacteriota</taxon>
    </lineage>
</organism>
<comment type="caution">
    <text evidence="1">The sequence shown here is derived from an EMBL/GenBank/DDBJ whole genome shotgun (WGS) entry which is preliminary data.</text>
</comment>